<dbReference type="OrthoDB" id="2667117at2"/>
<accession>A0A1Y0IQ87</accession>
<proteinExistence type="predicted"/>
<keyword evidence="3" id="KW-1185">Reference proteome</keyword>
<organism evidence="2 3">
    <name type="scientific">Tumebacillus avium</name>
    <dbReference type="NCBI Taxonomy" id="1903704"/>
    <lineage>
        <taxon>Bacteria</taxon>
        <taxon>Bacillati</taxon>
        <taxon>Bacillota</taxon>
        <taxon>Bacilli</taxon>
        <taxon>Bacillales</taxon>
        <taxon>Alicyclobacillaceae</taxon>
        <taxon>Tumebacillus</taxon>
    </lineage>
</organism>
<dbReference type="RefSeq" id="WP_087456911.1">
    <property type="nucleotide sequence ID" value="NZ_CP021434.1"/>
</dbReference>
<protein>
    <submittedName>
        <fullName evidence="2">Uncharacterized protein</fullName>
    </submittedName>
</protein>
<dbReference type="KEGG" id="tum:CBW65_11320"/>
<evidence type="ECO:0000313" key="2">
    <source>
        <dbReference type="EMBL" id="ARU61533.1"/>
    </source>
</evidence>
<feature type="chain" id="PRO_5012869509" evidence="1">
    <location>
        <begin position="24"/>
        <end position="147"/>
    </location>
</feature>
<name>A0A1Y0IQ87_9BACL</name>
<evidence type="ECO:0000313" key="3">
    <source>
        <dbReference type="Proteomes" id="UP000195437"/>
    </source>
</evidence>
<reference evidence="3" key="1">
    <citation type="submission" date="2017-05" db="EMBL/GenBank/DDBJ databases">
        <authorList>
            <person name="Sung H."/>
        </authorList>
    </citation>
    <scope>NUCLEOTIDE SEQUENCE [LARGE SCALE GENOMIC DNA]</scope>
    <source>
        <strain evidence="3">AR23208</strain>
    </source>
</reference>
<feature type="signal peptide" evidence="1">
    <location>
        <begin position="1"/>
        <end position="23"/>
    </location>
</feature>
<dbReference type="Proteomes" id="UP000195437">
    <property type="component" value="Chromosome"/>
</dbReference>
<evidence type="ECO:0000256" key="1">
    <source>
        <dbReference type="SAM" id="SignalP"/>
    </source>
</evidence>
<gene>
    <name evidence="2" type="ORF">CBW65_11320</name>
</gene>
<dbReference type="EMBL" id="CP021434">
    <property type="protein sequence ID" value="ARU61533.1"/>
    <property type="molecule type" value="Genomic_DNA"/>
</dbReference>
<sequence>MKKALVLATMAATLFSFHGVTNAAVSPEADLVYYSFGCCQNQGLEYGATVYSSSFTSDSSGTIVLNGWQENDDPTKFVPRVKYSVVTYNYFGDDTVHGSPADINGTYRQSGAWYSKTINSIPLNKSGLQIKMQILSYYNVRGAGNAY</sequence>
<keyword evidence="1" id="KW-0732">Signal</keyword>
<dbReference type="AlphaFoldDB" id="A0A1Y0IQ87"/>